<evidence type="ECO:0000313" key="4">
    <source>
        <dbReference type="Proteomes" id="UP000261520"/>
    </source>
</evidence>
<reference evidence="3" key="1">
    <citation type="submission" date="2025-08" db="UniProtKB">
        <authorList>
            <consortium name="Ensembl"/>
        </authorList>
    </citation>
    <scope>IDENTIFICATION</scope>
</reference>
<organism evidence="3 4">
    <name type="scientific">Periophthalmus magnuspinnatus</name>
    <dbReference type="NCBI Taxonomy" id="409849"/>
    <lineage>
        <taxon>Eukaryota</taxon>
        <taxon>Metazoa</taxon>
        <taxon>Chordata</taxon>
        <taxon>Craniata</taxon>
        <taxon>Vertebrata</taxon>
        <taxon>Euteleostomi</taxon>
        <taxon>Actinopterygii</taxon>
        <taxon>Neopterygii</taxon>
        <taxon>Teleostei</taxon>
        <taxon>Neoteleostei</taxon>
        <taxon>Acanthomorphata</taxon>
        <taxon>Gobiaria</taxon>
        <taxon>Gobiiformes</taxon>
        <taxon>Gobioidei</taxon>
        <taxon>Gobiidae</taxon>
        <taxon>Oxudercinae</taxon>
        <taxon>Periophthalmus</taxon>
    </lineage>
</organism>
<evidence type="ECO:0000256" key="2">
    <source>
        <dbReference type="SAM" id="SignalP"/>
    </source>
</evidence>
<evidence type="ECO:0000313" key="3">
    <source>
        <dbReference type="Ensembl" id="ENSPMGP00000022258.1"/>
    </source>
</evidence>
<dbReference type="Proteomes" id="UP000261520">
    <property type="component" value="Unplaced"/>
</dbReference>
<feature type="chain" id="PRO_5017447853" evidence="2">
    <location>
        <begin position="23"/>
        <end position="107"/>
    </location>
</feature>
<protein>
    <submittedName>
        <fullName evidence="3">Uncharacterized protein</fullName>
    </submittedName>
</protein>
<reference evidence="3" key="2">
    <citation type="submission" date="2025-09" db="UniProtKB">
        <authorList>
            <consortium name="Ensembl"/>
        </authorList>
    </citation>
    <scope>IDENTIFICATION</scope>
</reference>
<keyword evidence="2" id="KW-0732">Signal</keyword>
<feature type="region of interest" description="Disordered" evidence="1">
    <location>
        <begin position="18"/>
        <end position="45"/>
    </location>
</feature>
<evidence type="ECO:0000256" key="1">
    <source>
        <dbReference type="SAM" id="MobiDB-lite"/>
    </source>
</evidence>
<dbReference type="AlphaFoldDB" id="A0A3B4AYQ7"/>
<sequence length="107" mass="11713">MQRRVLLTLFLCALSSFQQGDGQSATERRGNGERDERGGGAGEKKERIQVTFTPSVCKVRCAQGRCVNVCDRGDVTTVYSSDGTGQDSAPFRVCEYCTVTERPLQSV</sequence>
<feature type="compositionally biased region" description="Basic and acidic residues" evidence="1">
    <location>
        <begin position="26"/>
        <end position="45"/>
    </location>
</feature>
<proteinExistence type="predicted"/>
<name>A0A3B4AYQ7_9GOBI</name>
<dbReference type="STRING" id="409849.ENSPMGP00000022258"/>
<feature type="signal peptide" evidence="2">
    <location>
        <begin position="1"/>
        <end position="22"/>
    </location>
</feature>
<accession>A0A3B4AYQ7</accession>
<dbReference type="Ensembl" id="ENSPMGT00000023705.1">
    <property type="protein sequence ID" value="ENSPMGP00000022258.1"/>
    <property type="gene ID" value="ENSPMGG00000018013.1"/>
</dbReference>
<keyword evidence="4" id="KW-1185">Reference proteome</keyword>